<name>A0A4C1TV91_EUMVA</name>
<feature type="region of interest" description="Disordered" evidence="1">
    <location>
        <begin position="386"/>
        <end position="416"/>
    </location>
</feature>
<evidence type="ECO:0000256" key="1">
    <source>
        <dbReference type="SAM" id="MobiDB-lite"/>
    </source>
</evidence>
<dbReference type="EMBL" id="BGZK01000091">
    <property type="protein sequence ID" value="GBP17927.1"/>
    <property type="molecule type" value="Genomic_DNA"/>
</dbReference>
<protein>
    <submittedName>
        <fullName evidence="2">Uncharacterized protein</fullName>
    </submittedName>
</protein>
<reference evidence="2 3" key="1">
    <citation type="journal article" date="2019" name="Commun. Biol.">
        <title>The bagworm genome reveals a unique fibroin gene that provides high tensile strength.</title>
        <authorList>
            <person name="Kono N."/>
            <person name="Nakamura H."/>
            <person name="Ohtoshi R."/>
            <person name="Tomita M."/>
            <person name="Numata K."/>
            <person name="Arakawa K."/>
        </authorList>
    </citation>
    <scope>NUCLEOTIDE SEQUENCE [LARGE SCALE GENOMIC DNA]</scope>
</reference>
<dbReference type="Proteomes" id="UP000299102">
    <property type="component" value="Unassembled WGS sequence"/>
</dbReference>
<organism evidence="2 3">
    <name type="scientific">Eumeta variegata</name>
    <name type="common">Bagworm moth</name>
    <name type="synonym">Eumeta japonica</name>
    <dbReference type="NCBI Taxonomy" id="151549"/>
    <lineage>
        <taxon>Eukaryota</taxon>
        <taxon>Metazoa</taxon>
        <taxon>Ecdysozoa</taxon>
        <taxon>Arthropoda</taxon>
        <taxon>Hexapoda</taxon>
        <taxon>Insecta</taxon>
        <taxon>Pterygota</taxon>
        <taxon>Neoptera</taxon>
        <taxon>Endopterygota</taxon>
        <taxon>Lepidoptera</taxon>
        <taxon>Glossata</taxon>
        <taxon>Ditrysia</taxon>
        <taxon>Tineoidea</taxon>
        <taxon>Psychidae</taxon>
        <taxon>Oiketicinae</taxon>
        <taxon>Eumeta</taxon>
    </lineage>
</organism>
<evidence type="ECO:0000313" key="2">
    <source>
        <dbReference type="EMBL" id="GBP17927.1"/>
    </source>
</evidence>
<keyword evidence="3" id="KW-1185">Reference proteome</keyword>
<evidence type="ECO:0000313" key="3">
    <source>
        <dbReference type="Proteomes" id="UP000299102"/>
    </source>
</evidence>
<dbReference type="OrthoDB" id="6690062at2759"/>
<comment type="caution">
    <text evidence="2">The sequence shown here is derived from an EMBL/GenBank/DDBJ whole genome shotgun (WGS) entry which is preliminary data.</text>
</comment>
<accession>A0A4C1TV91</accession>
<gene>
    <name evidence="2" type="ORF">EVAR_7920_1</name>
</gene>
<dbReference type="AlphaFoldDB" id="A0A4C1TV91"/>
<dbReference type="Pfam" id="PF14924">
    <property type="entry name" value="MAP10_N"/>
    <property type="match status" value="1"/>
</dbReference>
<proteinExistence type="predicted"/>
<sequence length="633" mass="70969">MEQMYLIEIFVDKLTLFVPDDQCGMSGDPDRKYIIRTKFGPKIEFLIREGQIVYEKGAVPDIEELKEDGTRTFTRSIRGGKSIIFASYADVMWKILSTFPLEIQVWNDDDMEPDIFVGVGTVYWDKRFYEFIRESADPCLPDSPKTVKQTTSIYAECCCEKAGELSFIFRMSALGESIITEFQQLMKDPDSFLFKTDKVPNVYECKRVDGDSDTFKDVASLYESTIAGDPDCLKGTRARMEICTGKMVCTHGKDFNECGLHGKVKMGDISGPCGNPKCPIAHKVKTYIRNLDIYKENANGVCGNKAPKSPCGSCVCKKDRHGPLKSDAPRVKELTPLKICTKCDDPTGRTKDCYQRLKQYNCDYMFETPRGSKSLPLIKETKCKNSVPCGCSSNSSDDYDDDKCDGSGPGESSEPGAGCMKNNPVVYNVELNPCKRHGAMCVVSDWPPNNKNCTCHPPKLSPPCAAPDCECMEKQNEAALRKAHRPYCPAYRHKTTCPILKEQLGIVDTKEEDEEEEEKLPYGLPPIQLGPCPVLCRPCTYADGFSRMYKNAALASMPLYDSISPPHCSKPYEVIKRALKEYMTSKQNDYRCYNRFHDETGRKCCDTGIRFTPMPGTSCCSDKLPGGSRSCRK</sequence>